<name>A0ABX2XR86_9GAMM</name>
<dbReference type="InterPro" id="IPR001387">
    <property type="entry name" value="Cro/C1-type_HTH"/>
</dbReference>
<sequence length="141" mass="16132">MTALARNDFIQDTIQCWKKISPVIHEPQNTDDYEKLSSLLDNLLDVVGEDESHELMGLIDVISHMISVYDDEHYQFLEEGTGIDALKFLMEQHDLNQNDLKNEIGSQGVVSEILNGKRQLNVTQIRKLSQRFKVSPATFID</sequence>
<dbReference type="PROSITE" id="PS50943">
    <property type="entry name" value="HTH_CROC1"/>
    <property type="match status" value="1"/>
</dbReference>
<dbReference type="InterPro" id="IPR039060">
    <property type="entry name" value="Antitox_HigA"/>
</dbReference>
<dbReference type="PANTHER" id="PTHR40455">
    <property type="entry name" value="ANTITOXIN HIGA"/>
    <property type="match status" value="1"/>
</dbReference>
<keyword evidence="3" id="KW-1185">Reference proteome</keyword>
<dbReference type="SMART" id="SM00530">
    <property type="entry name" value="HTH_XRE"/>
    <property type="match status" value="1"/>
</dbReference>
<dbReference type="Proteomes" id="UP000093336">
    <property type="component" value="Unassembled WGS sequence"/>
</dbReference>
<gene>
    <name evidence="2" type="ORF">A8135_05755</name>
</gene>
<dbReference type="EMBL" id="LYOZ01000052">
    <property type="protein sequence ID" value="OCH97132.1"/>
    <property type="molecule type" value="Genomic_DNA"/>
</dbReference>
<evidence type="ECO:0000259" key="1">
    <source>
        <dbReference type="PROSITE" id="PS50943"/>
    </source>
</evidence>
<dbReference type="Gene3D" id="1.10.260.40">
    <property type="entry name" value="lambda repressor-like DNA-binding domains"/>
    <property type="match status" value="1"/>
</dbReference>
<evidence type="ECO:0000313" key="3">
    <source>
        <dbReference type="Proteomes" id="UP000093336"/>
    </source>
</evidence>
<comment type="caution">
    <text evidence="2">The sequence shown here is derived from an EMBL/GenBank/DDBJ whole genome shotgun (WGS) entry which is preliminary data.</text>
</comment>
<reference evidence="2 3" key="1">
    <citation type="submission" date="2016-05" db="EMBL/GenBank/DDBJ databases">
        <authorList>
            <person name="Prochazka B."/>
            <person name="Indra A."/>
            <person name="Hasenberger P."/>
            <person name="Blaschitz M."/>
            <person name="Wagner L."/>
            <person name="Wewalka G."/>
            <person name="Sorschag S."/>
            <person name="Schmid D."/>
            <person name="Ruppitsch W."/>
        </authorList>
    </citation>
    <scope>NUCLEOTIDE SEQUENCE [LARGE SCALE GENOMIC DNA]</scope>
    <source>
        <strain evidence="2 3">974010_12</strain>
    </source>
</reference>
<feature type="domain" description="HTH cro/C1-type" evidence="1">
    <location>
        <begin position="86"/>
        <end position="139"/>
    </location>
</feature>
<accession>A0ABX2XR86</accession>
<dbReference type="Pfam" id="PF01381">
    <property type="entry name" value="HTH_3"/>
    <property type="match status" value="1"/>
</dbReference>
<proteinExistence type="predicted"/>
<evidence type="ECO:0000313" key="2">
    <source>
        <dbReference type="EMBL" id="OCH97132.1"/>
    </source>
</evidence>
<dbReference type="RefSeq" id="WP_065621314.1">
    <property type="nucleotide sequence ID" value="NZ_LYOZ01000052.1"/>
</dbReference>
<protein>
    <submittedName>
        <fullName evidence="2">Transcriptional regulator</fullName>
    </submittedName>
</protein>
<organism evidence="2 3">
    <name type="scientific">Legionella jamestowniensis</name>
    <dbReference type="NCBI Taxonomy" id="455"/>
    <lineage>
        <taxon>Bacteria</taxon>
        <taxon>Pseudomonadati</taxon>
        <taxon>Pseudomonadota</taxon>
        <taxon>Gammaproteobacteria</taxon>
        <taxon>Legionellales</taxon>
        <taxon>Legionellaceae</taxon>
        <taxon>Legionella</taxon>
    </lineage>
</organism>
<dbReference type="InterPro" id="IPR010982">
    <property type="entry name" value="Lambda_DNA-bd_dom_sf"/>
</dbReference>
<dbReference type="PANTHER" id="PTHR40455:SF1">
    <property type="entry name" value="ANTITOXIN HIGA"/>
    <property type="match status" value="1"/>
</dbReference>
<dbReference type="SUPFAM" id="SSF47413">
    <property type="entry name" value="lambda repressor-like DNA-binding domains"/>
    <property type="match status" value="1"/>
</dbReference>